<sequence length="325" mass="37563">MEDLGLYAGILTSAGHHVPSLDELTFPVTQDTQETNNDLPFEVQHDVVEVQASEVAVRRRTAKGASHRSIKIDQKEDVVICSAWLNVSKDSIHGANQTRLSFWRRIHDFFEKNKETPAVRTESSIMRRWLTIQKDVNKYCSCYEAIERRNQSGATIQDMISEASEMYTGVDEEKKSFTLMHCWKRLKDEDKWKSKMIELAEQQKQAAKKKQKTNKESTPSNVEANNNDDLQEIAAPGSQERKRPMALDKMWEKKEVSDWERDKQRKERYMAAIEVDKAALEVQKASLELEKKRLSNEEKKVEADLLKEEKEIMLADTSSLDPMQL</sequence>
<dbReference type="PANTHER" id="PTHR45125">
    <property type="entry name" value="F21J9.4-RELATED"/>
    <property type="match status" value="1"/>
</dbReference>
<name>A0A811R9Y0_9POAL</name>
<gene>
    <name evidence="4" type="ORF">NCGR_LOCUS50124</name>
</gene>
<evidence type="ECO:0000313" key="4">
    <source>
        <dbReference type="EMBL" id="CAD6266819.1"/>
    </source>
</evidence>
<dbReference type="PANTHER" id="PTHR45125:SF51">
    <property type="entry name" value="F21J9.4-RELATED"/>
    <property type="match status" value="1"/>
</dbReference>
<reference evidence="4" key="1">
    <citation type="submission" date="2020-10" db="EMBL/GenBank/DDBJ databases">
        <authorList>
            <person name="Han B."/>
            <person name="Lu T."/>
            <person name="Zhao Q."/>
            <person name="Huang X."/>
            <person name="Zhao Y."/>
        </authorList>
    </citation>
    <scope>NUCLEOTIDE SEQUENCE</scope>
</reference>
<dbReference type="OrthoDB" id="682568at2759"/>
<keyword evidence="5" id="KW-1185">Reference proteome</keyword>
<dbReference type="InterPro" id="IPR029466">
    <property type="entry name" value="NAM-associated_C"/>
</dbReference>
<comment type="caution">
    <text evidence="4">The sequence shown here is derived from an EMBL/GenBank/DDBJ whole genome shotgun (WGS) entry which is preliminary data.</text>
</comment>
<feature type="region of interest" description="Disordered" evidence="2">
    <location>
        <begin position="202"/>
        <end position="249"/>
    </location>
</feature>
<evidence type="ECO:0000256" key="1">
    <source>
        <dbReference type="SAM" id="Coils"/>
    </source>
</evidence>
<feature type="compositionally biased region" description="Polar residues" evidence="2">
    <location>
        <begin position="216"/>
        <end position="228"/>
    </location>
</feature>
<evidence type="ECO:0000256" key="2">
    <source>
        <dbReference type="SAM" id="MobiDB-lite"/>
    </source>
</evidence>
<feature type="domain" description="No apical meristem-associated C-terminal" evidence="3">
    <location>
        <begin position="175"/>
        <end position="324"/>
    </location>
</feature>
<evidence type="ECO:0000313" key="5">
    <source>
        <dbReference type="Proteomes" id="UP000604825"/>
    </source>
</evidence>
<protein>
    <recommendedName>
        <fullName evidence="3">No apical meristem-associated C-terminal domain-containing protein</fullName>
    </recommendedName>
</protein>
<feature type="coiled-coil region" evidence="1">
    <location>
        <begin position="270"/>
        <end position="316"/>
    </location>
</feature>
<accession>A0A811R9Y0</accession>
<organism evidence="4 5">
    <name type="scientific">Miscanthus lutarioriparius</name>
    <dbReference type="NCBI Taxonomy" id="422564"/>
    <lineage>
        <taxon>Eukaryota</taxon>
        <taxon>Viridiplantae</taxon>
        <taxon>Streptophyta</taxon>
        <taxon>Embryophyta</taxon>
        <taxon>Tracheophyta</taxon>
        <taxon>Spermatophyta</taxon>
        <taxon>Magnoliopsida</taxon>
        <taxon>Liliopsida</taxon>
        <taxon>Poales</taxon>
        <taxon>Poaceae</taxon>
        <taxon>PACMAD clade</taxon>
        <taxon>Panicoideae</taxon>
        <taxon>Andropogonodae</taxon>
        <taxon>Andropogoneae</taxon>
        <taxon>Saccharinae</taxon>
        <taxon>Miscanthus</taxon>
    </lineage>
</organism>
<proteinExistence type="predicted"/>
<keyword evidence="1" id="KW-0175">Coiled coil</keyword>
<dbReference type="AlphaFoldDB" id="A0A811R9Y0"/>
<dbReference type="Proteomes" id="UP000604825">
    <property type="component" value="Unassembled WGS sequence"/>
</dbReference>
<evidence type="ECO:0000259" key="3">
    <source>
        <dbReference type="Pfam" id="PF14303"/>
    </source>
</evidence>
<dbReference type="Pfam" id="PF14303">
    <property type="entry name" value="NAM-associated"/>
    <property type="match status" value="1"/>
</dbReference>
<feature type="compositionally biased region" description="Basic and acidic residues" evidence="2">
    <location>
        <begin position="239"/>
        <end position="249"/>
    </location>
</feature>
<dbReference type="EMBL" id="CAJGYO010000014">
    <property type="protein sequence ID" value="CAD6266819.1"/>
    <property type="molecule type" value="Genomic_DNA"/>
</dbReference>